<gene>
    <name evidence="1" type="ORF">SAMN04487752_1564</name>
</gene>
<evidence type="ECO:0000313" key="2">
    <source>
        <dbReference type="Proteomes" id="UP000199481"/>
    </source>
</evidence>
<dbReference type="AlphaFoldDB" id="A0A1H0ZKX5"/>
<dbReference type="Proteomes" id="UP000199481">
    <property type="component" value="Unassembled WGS sequence"/>
</dbReference>
<evidence type="ECO:0000313" key="1">
    <source>
        <dbReference type="EMBL" id="SDQ27726.1"/>
    </source>
</evidence>
<accession>A0A1H0ZKX5</accession>
<name>A0A1H0ZKX5_9LACT</name>
<sequence>MNTNDSDKQNSHLDLTDSDVKEVFTLYKDHEEVPYISPKRNLKEWLDLVNIGSESLVPKRNMMRFKEGILPGHLILLWRIQFGTFTTSSGYPKYFEYNYGINAEQALKEVIEKGYADQLSAMDSLPYLNAAQLKAVLKQFGLKGYSQLNKEGLMELAQAELTEDQISSYFTIRGYKITPAGTEILANYPEVVDRHPKKKY</sequence>
<reference evidence="2" key="1">
    <citation type="submission" date="2016-10" db="EMBL/GenBank/DDBJ databases">
        <authorList>
            <person name="Varghese N."/>
            <person name="Submissions S."/>
        </authorList>
    </citation>
    <scope>NUCLEOTIDE SEQUENCE [LARGE SCALE GENOMIC DNA]</scope>
    <source>
        <strain evidence="2">MPL-11</strain>
    </source>
</reference>
<dbReference type="OrthoDB" id="2180340at2"/>
<protein>
    <submittedName>
        <fullName evidence="1">Uncharacterized protein</fullName>
    </submittedName>
</protein>
<proteinExistence type="predicted"/>
<dbReference type="EMBL" id="FNJW01000008">
    <property type="protein sequence ID" value="SDQ27726.1"/>
    <property type="molecule type" value="Genomic_DNA"/>
</dbReference>
<organism evidence="1 2">
    <name type="scientific">Carnobacterium viridans</name>
    <dbReference type="NCBI Taxonomy" id="174587"/>
    <lineage>
        <taxon>Bacteria</taxon>
        <taxon>Bacillati</taxon>
        <taxon>Bacillota</taxon>
        <taxon>Bacilli</taxon>
        <taxon>Lactobacillales</taxon>
        <taxon>Carnobacteriaceae</taxon>
        <taxon>Carnobacterium</taxon>
    </lineage>
</organism>
<dbReference type="RefSeq" id="WP_089976880.1">
    <property type="nucleotide sequence ID" value="NZ_FNJW01000008.1"/>
</dbReference>
<keyword evidence="2" id="KW-1185">Reference proteome</keyword>